<name>A0A7G9GJQ9_9FIRM</name>
<feature type="transmembrane region" description="Helical" evidence="1">
    <location>
        <begin position="80"/>
        <end position="106"/>
    </location>
</feature>
<feature type="transmembrane region" description="Helical" evidence="1">
    <location>
        <begin position="305"/>
        <end position="327"/>
    </location>
</feature>
<dbReference type="PANTHER" id="PTHR33451">
    <property type="entry name" value="MALATE-2H(+)/NA(+)-LACTATE ANTIPORTER"/>
    <property type="match status" value="1"/>
</dbReference>
<feature type="transmembrane region" description="Helical" evidence="1">
    <location>
        <begin position="41"/>
        <end position="59"/>
    </location>
</feature>
<feature type="transmembrane region" description="Helical" evidence="1">
    <location>
        <begin position="247"/>
        <end position="264"/>
    </location>
</feature>
<keyword evidence="1" id="KW-0472">Membrane</keyword>
<dbReference type="PANTHER" id="PTHR33451:SF5">
    <property type="entry name" value="NA+_H+ ANTIPORTER"/>
    <property type="match status" value="1"/>
</dbReference>
<evidence type="ECO:0000256" key="1">
    <source>
        <dbReference type="SAM" id="Phobius"/>
    </source>
</evidence>
<protein>
    <recommendedName>
        <fullName evidence="4">Sodium:proton antiporter</fullName>
    </recommendedName>
</protein>
<feature type="transmembrane region" description="Helical" evidence="1">
    <location>
        <begin position="151"/>
        <end position="171"/>
    </location>
</feature>
<keyword evidence="1" id="KW-1133">Transmembrane helix</keyword>
<feature type="transmembrane region" description="Helical" evidence="1">
    <location>
        <begin position="270"/>
        <end position="293"/>
    </location>
</feature>
<organism evidence="2 3">
    <name type="scientific">[Eubacterium] hominis</name>
    <dbReference type="NCBI Taxonomy" id="2764325"/>
    <lineage>
        <taxon>Bacteria</taxon>
        <taxon>Bacillati</taxon>
        <taxon>Bacillota</taxon>
        <taxon>Erysipelotrichia</taxon>
        <taxon>Erysipelotrichales</taxon>
        <taxon>Erysipelotrichaceae</taxon>
        <taxon>Amedibacillus</taxon>
    </lineage>
</organism>
<dbReference type="InterPro" id="IPR052180">
    <property type="entry name" value="NhaC_Na-H+_Antiporter"/>
</dbReference>
<feature type="transmembrane region" description="Helical" evidence="1">
    <location>
        <begin position="446"/>
        <end position="468"/>
    </location>
</feature>
<feature type="transmembrane region" description="Helical" evidence="1">
    <location>
        <begin position="208"/>
        <end position="226"/>
    </location>
</feature>
<evidence type="ECO:0000313" key="3">
    <source>
        <dbReference type="Proteomes" id="UP000515856"/>
    </source>
</evidence>
<dbReference type="EMBL" id="CP060636">
    <property type="protein sequence ID" value="QNM11041.1"/>
    <property type="molecule type" value="Genomic_DNA"/>
</dbReference>
<feature type="transmembrane region" description="Helical" evidence="1">
    <location>
        <begin position="401"/>
        <end position="426"/>
    </location>
</feature>
<evidence type="ECO:0000313" key="2">
    <source>
        <dbReference type="EMBL" id="QNM11041.1"/>
    </source>
</evidence>
<keyword evidence="1" id="KW-0812">Transmembrane</keyword>
<feature type="transmembrane region" description="Helical" evidence="1">
    <location>
        <begin position="118"/>
        <end position="144"/>
    </location>
</feature>
<reference evidence="2 3" key="1">
    <citation type="submission" date="2020-08" db="EMBL/GenBank/DDBJ databases">
        <authorList>
            <person name="Liu C."/>
            <person name="Sun Q."/>
        </authorList>
    </citation>
    <scope>NUCLEOTIDE SEQUENCE [LARGE SCALE GENOMIC DNA]</scope>
    <source>
        <strain evidence="2 3">NSJ-61</strain>
    </source>
</reference>
<proteinExistence type="predicted"/>
<sequence>MKTDHEDILKFYGRQEFAILPIVLYVILGGAIMIITHCYSMKVLILAAVLSIFTGFIFCKNKREFWCSVVRGLGQYGNARLILIFMVIGIFSKLLVTGGIGGGFIWLSTNLGLHGGSFVVFCFIGCSIISMGAGAPIAALLAVIPIFYPAGIMMGANPAILIGSMMSGIFFGDALSPSSQVIHTTIASQHDAKTHKSADLLETMKERLPYIAAAGILSAVIFLLTGGNGGGNGDIAQAQALSNVKGLFMLIPILVMLIICFKTSDLFVGVSGGILTGIVIGLVTGVFQLQDLIMIDSQAQQVHGVFFDGVSSMTDIILSTILLYGLIQIAVEGGMMRKCCDFLSSRKLIQSATGAEAIIAAGVGIVNILLAGCVLPSILMFKDVADEVGQKADIPASRRSILLTAMATNVTAIIPINSAFVMGAVTVIQEMAAKNSILPLVTPFQIFISSSYCLILTVICIAWVCGLGRKKEKSRHLKHLAHAKEW</sequence>
<gene>
    <name evidence="2" type="ORF">H9Q80_12265</name>
</gene>
<dbReference type="Proteomes" id="UP000515856">
    <property type="component" value="Chromosome"/>
</dbReference>
<dbReference type="KEGG" id="ehn:H9Q80_12265"/>
<keyword evidence="3" id="KW-1185">Reference proteome</keyword>
<feature type="transmembrane region" description="Helical" evidence="1">
    <location>
        <begin position="357"/>
        <end position="381"/>
    </location>
</feature>
<dbReference type="RefSeq" id="WP_117453849.1">
    <property type="nucleotide sequence ID" value="NZ_CP060636.1"/>
</dbReference>
<evidence type="ECO:0008006" key="4">
    <source>
        <dbReference type="Google" id="ProtNLM"/>
    </source>
</evidence>
<dbReference type="AlphaFoldDB" id="A0A7G9GJQ9"/>
<accession>A0A7G9GJQ9</accession>
<feature type="transmembrane region" description="Helical" evidence="1">
    <location>
        <begin position="17"/>
        <end position="35"/>
    </location>
</feature>